<reference evidence="1 2" key="1">
    <citation type="submission" date="2024-09" db="EMBL/GenBank/DDBJ databases">
        <authorList>
            <person name="Sun Q."/>
            <person name="Mori K."/>
        </authorList>
    </citation>
    <scope>NUCLEOTIDE SEQUENCE [LARGE SCALE GENOMIC DNA]</scope>
    <source>
        <strain evidence="1 2">CCM 7759</strain>
    </source>
</reference>
<evidence type="ECO:0000313" key="2">
    <source>
        <dbReference type="Proteomes" id="UP001589776"/>
    </source>
</evidence>
<protein>
    <recommendedName>
        <fullName evidence="3">Resolvase/invertase-type recombinase catalytic domain-containing protein</fullName>
    </recommendedName>
</protein>
<accession>A0ABV6DIK4</accession>
<dbReference type="RefSeq" id="WP_377469659.1">
    <property type="nucleotide sequence ID" value="NZ_JBHLWN010000031.1"/>
</dbReference>
<sequence>MARLGYIRCRRKQDIEEFKVVSHAEKLFIDLVNELGESGGNALKETLDKLNHSDTLVIRNLREVADTVSELRHFLSTIREFQVELVLLESNNQRVISDEGFETLLAIKEFIEEKERLTTLRQKKIGRPIQTFPPDFYKVYTEYKSGAYNSTEAAARLSIHRNRLRELIRIFES</sequence>
<proteinExistence type="predicted"/>
<dbReference type="EMBL" id="JBHLWN010000031">
    <property type="protein sequence ID" value="MFC0212479.1"/>
    <property type="molecule type" value="Genomic_DNA"/>
</dbReference>
<comment type="caution">
    <text evidence="1">The sequence shown here is derived from an EMBL/GenBank/DDBJ whole genome shotgun (WGS) entry which is preliminary data.</text>
</comment>
<dbReference type="Proteomes" id="UP001589776">
    <property type="component" value="Unassembled WGS sequence"/>
</dbReference>
<organism evidence="1 2">
    <name type="scientific">Paenibacillus chartarius</name>
    <dbReference type="NCBI Taxonomy" id="747481"/>
    <lineage>
        <taxon>Bacteria</taxon>
        <taxon>Bacillati</taxon>
        <taxon>Bacillota</taxon>
        <taxon>Bacilli</taxon>
        <taxon>Bacillales</taxon>
        <taxon>Paenibacillaceae</taxon>
        <taxon>Paenibacillus</taxon>
    </lineage>
</organism>
<evidence type="ECO:0000313" key="1">
    <source>
        <dbReference type="EMBL" id="MFC0212479.1"/>
    </source>
</evidence>
<evidence type="ECO:0008006" key="3">
    <source>
        <dbReference type="Google" id="ProtNLM"/>
    </source>
</evidence>
<gene>
    <name evidence="1" type="ORF">ACFFK0_08390</name>
</gene>
<keyword evidence="2" id="KW-1185">Reference proteome</keyword>
<name>A0ABV6DIK4_9BACL</name>